<feature type="region of interest" description="Disordered" evidence="1">
    <location>
        <begin position="1"/>
        <end position="29"/>
    </location>
</feature>
<name>A0AB38ZCR6_9CAUD</name>
<evidence type="ECO:0000313" key="2">
    <source>
        <dbReference type="EMBL" id="WUV29477.1"/>
    </source>
</evidence>
<accession>A0AB38ZCR6</accession>
<organism evidence="2">
    <name type="scientific">Acinetobacter phage vB_AbaSt_W16</name>
    <dbReference type="NCBI Taxonomy" id="3116434"/>
    <lineage>
        <taxon>Viruses</taxon>
        <taxon>Duplodnaviria</taxon>
        <taxon>Heunggongvirae</taxon>
        <taxon>Uroviricota</taxon>
        <taxon>Caudoviricetes</taxon>
    </lineage>
</organism>
<evidence type="ECO:0000256" key="1">
    <source>
        <dbReference type="SAM" id="MobiDB-lite"/>
    </source>
</evidence>
<proteinExistence type="predicted"/>
<feature type="compositionally biased region" description="Basic and acidic residues" evidence="1">
    <location>
        <begin position="1"/>
        <end position="10"/>
    </location>
</feature>
<dbReference type="EMBL" id="PP174317">
    <property type="protein sequence ID" value="WUV29477.1"/>
    <property type="molecule type" value="Genomic_DNA"/>
</dbReference>
<sequence length="58" mass="6500">MVMSNRDGKGAKRNSSKKFSSPLRKCPKCQSSLDKCGDHNKPGHADHRICKTCNYSNF</sequence>
<protein>
    <submittedName>
        <fullName evidence="2">Uncharacterized protein</fullName>
    </submittedName>
</protein>
<reference evidence="2" key="1">
    <citation type="submission" date="2024-01" db="EMBL/GenBank/DDBJ databases">
        <title>Isolation and characterization of novel bacteriophages targeting carbapenem-resistant Acinetobacter baumannii.</title>
        <authorList>
            <person name="Kim J."/>
            <person name="Kim S."/>
            <person name="Choi Y.-J."/>
            <person name="Shin M."/>
        </authorList>
    </citation>
    <scope>NUCLEOTIDE SEQUENCE</scope>
</reference>